<dbReference type="InterPro" id="IPR019734">
    <property type="entry name" value="TPR_rpt"/>
</dbReference>
<dbReference type="SUPFAM" id="SSF48452">
    <property type="entry name" value="TPR-like"/>
    <property type="match status" value="1"/>
</dbReference>
<evidence type="ECO:0000313" key="4">
    <source>
        <dbReference type="EMBL" id="XBH16588.1"/>
    </source>
</evidence>
<dbReference type="EMBL" id="CP121196">
    <property type="protein sequence ID" value="XBH16588.1"/>
    <property type="molecule type" value="Genomic_DNA"/>
</dbReference>
<feature type="chain" id="PRO_5043672094" description="Tetratricopeptide repeat protein" evidence="3">
    <location>
        <begin position="25"/>
        <end position="279"/>
    </location>
</feature>
<proteinExistence type="predicted"/>
<dbReference type="PROSITE" id="PS50005">
    <property type="entry name" value="TPR"/>
    <property type="match status" value="1"/>
</dbReference>
<reference evidence="4" key="1">
    <citation type="submission" date="2023-03" db="EMBL/GenBank/DDBJ databases">
        <title>Edaphobacter sp.</title>
        <authorList>
            <person name="Huber K.J."/>
            <person name="Papendorf J."/>
            <person name="Pilke C."/>
            <person name="Bunk B."/>
            <person name="Sproeer C."/>
            <person name="Pester M."/>
        </authorList>
    </citation>
    <scope>NUCLEOTIDE SEQUENCE</scope>
    <source>
        <strain evidence="4">DSM 110680</strain>
    </source>
</reference>
<evidence type="ECO:0000256" key="1">
    <source>
        <dbReference type="PROSITE-ProRule" id="PRU00339"/>
    </source>
</evidence>
<organism evidence="4">
    <name type="scientific">Telmatobacter sp. DSM 110680</name>
    <dbReference type="NCBI Taxonomy" id="3036704"/>
    <lineage>
        <taxon>Bacteria</taxon>
        <taxon>Pseudomonadati</taxon>
        <taxon>Acidobacteriota</taxon>
        <taxon>Terriglobia</taxon>
        <taxon>Terriglobales</taxon>
        <taxon>Acidobacteriaceae</taxon>
        <taxon>Telmatobacter</taxon>
    </lineage>
</organism>
<feature type="repeat" description="TPR" evidence="1">
    <location>
        <begin position="37"/>
        <end position="70"/>
    </location>
</feature>
<name>A0AAU7DHJ8_9BACT</name>
<dbReference type="SMART" id="SM00028">
    <property type="entry name" value="TPR"/>
    <property type="match status" value="2"/>
</dbReference>
<dbReference type="InterPro" id="IPR011990">
    <property type="entry name" value="TPR-like_helical_dom_sf"/>
</dbReference>
<evidence type="ECO:0008006" key="5">
    <source>
        <dbReference type="Google" id="ProtNLM"/>
    </source>
</evidence>
<evidence type="ECO:0000256" key="2">
    <source>
        <dbReference type="SAM" id="MobiDB-lite"/>
    </source>
</evidence>
<keyword evidence="3" id="KW-0732">Signal</keyword>
<gene>
    <name evidence="4" type="ORF">P8935_18680</name>
</gene>
<accession>A0AAU7DHJ8</accession>
<feature type="compositionally biased region" description="Basic and acidic residues" evidence="2">
    <location>
        <begin position="255"/>
        <end position="272"/>
    </location>
</feature>
<feature type="region of interest" description="Disordered" evidence="2">
    <location>
        <begin position="255"/>
        <end position="279"/>
    </location>
</feature>
<feature type="signal peptide" evidence="3">
    <location>
        <begin position="1"/>
        <end position="24"/>
    </location>
</feature>
<dbReference type="Gene3D" id="1.25.40.10">
    <property type="entry name" value="Tetratricopeptide repeat domain"/>
    <property type="match status" value="2"/>
</dbReference>
<protein>
    <recommendedName>
        <fullName evidence="5">Tetratricopeptide repeat protein</fullName>
    </recommendedName>
</protein>
<evidence type="ECO:0000256" key="3">
    <source>
        <dbReference type="SAM" id="SignalP"/>
    </source>
</evidence>
<dbReference type="AlphaFoldDB" id="A0AAU7DHJ8"/>
<sequence>MKFRLRFVLIAAASLLMFSIFSSAQTTNCLGSSDEAATTEMNLGVEAYKSARYSEAIDHFQKATKVAPCLTMARAYLATALAQNVVPGLDTPENLKTASDSIENFALVLAQNSHDINSIKQVAAVYFSIKKFDDAREWQMKVLAEDPKDWEAAYTIGVIDWTQAHQHALAALTAVGLQDDGEGNRTAPPEALESIARQNSALVEEGLQYLTRAIDERPNYDDAMAYLNLVYRRKADIDYPNPTLRDDDVAKAKEWAHKAMQTRKDNEEKKAASPDSSQP</sequence>
<dbReference type="RefSeq" id="WP_348261817.1">
    <property type="nucleotide sequence ID" value="NZ_CP121196.1"/>
</dbReference>
<keyword evidence="1" id="KW-0802">TPR repeat</keyword>